<evidence type="ECO:0000256" key="13">
    <source>
        <dbReference type="ARBA" id="ARBA00023136"/>
    </source>
</evidence>
<feature type="transmembrane region" description="Helical" evidence="16">
    <location>
        <begin position="161"/>
        <end position="177"/>
    </location>
</feature>
<dbReference type="SUPFAM" id="SSF51306">
    <property type="entry name" value="LexA/Signal peptidase"/>
    <property type="match status" value="1"/>
</dbReference>
<evidence type="ECO:0000313" key="18">
    <source>
        <dbReference type="EMBL" id="CAE0748330.1"/>
    </source>
</evidence>
<dbReference type="PANTHER" id="PTHR10806:SF6">
    <property type="entry name" value="SIGNAL PEPTIDASE COMPLEX CATALYTIC SUBUNIT SEC11"/>
    <property type="match status" value="1"/>
</dbReference>
<evidence type="ECO:0000256" key="16">
    <source>
        <dbReference type="SAM" id="Phobius"/>
    </source>
</evidence>
<dbReference type="InterPro" id="IPR001733">
    <property type="entry name" value="Peptidase_S26B"/>
</dbReference>
<dbReference type="FunFam" id="2.10.109.10:FF:000003">
    <property type="entry name" value="Signal peptidase complex catalytic subunit SEC11"/>
    <property type="match status" value="1"/>
</dbReference>
<comment type="subcellular location">
    <subcellularLocation>
        <location evidence="2">Endoplasmic reticulum membrane</location>
        <topology evidence="2">Single-pass type II membrane protein</topology>
    </subcellularLocation>
</comment>
<evidence type="ECO:0000256" key="2">
    <source>
        <dbReference type="ARBA" id="ARBA00004648"/>
    </source>
</evidence>
<evidence type="ECO:0000256" key="11">
    <source>
        <dbReference type="ARBA" id="ARBA00022968"/>
    </source>
</evidence>
<evidence type="ECO:0000256" key="15">
    <source>
        <dbReference type="ARBA" id="ARBA00045533"/>
    </source>
</evidence>
<keyword evidence="8 16" id="KW-0812">Transmembrane</keyword>
<dbReference type="GO" id="GO:0009003">
    <property type="term" value="F:signal peptidase activity"/>
    <property type="evidence" value="ECO:0007669"/>
    <property type="project" value="UniProtKB-EC"/>
</dbReference>
<accession>A0A7S4AZ10</accession>
<dbReference type="EC" id="3.4.21.89" evidence="4"/>
<dbReference type="PROSITE" id="PS00501">
    <property type="entry name" value="SPASE_I_1"/>
    <property type="match status" value="1"/>
</dbReference>
<dbReference type="GO" id="GO:0004252">
    <property type="term" value="F:serine-type endopeptidase activity"/>
    <property type="evidence" value="ECO:0007669"/>
    <property type="project" value="InterPro"/>
</dbReference>
<feature type="transmembrane region" description="Helical" evidence="16">
    <location>
        <begin position="24"/>
        <end position="45"/>
    </location>
</feature>
<keyword evidence="10" id="KW-0256">Endoplasmic reticulum</keyword>
<keyword evidence="7" id="KW-0645">Protease</keyword>
<protein>
    <recommendedName>
        <fullName evidence="5">Signal peptidase complex catalytic subunit SEC11</fullName>
        <ecNumber evidence="4">3.4.21.89</ecNumber>
    </recommendedName>
    <alternativeName>
        <fullName evidence="14">Signal peptidase I</fullName>
    </alternativeName>
    <alternativeName>
        <fullName evidence="6">Signal peptidase complex catalytic subunit sec11</fullName>
    </alternativeName>
</protein>
<gene>
    <name evidence="18" type="ORF">PCAR00345_LOCUS912</name>
</gene>
<dbReference type="NCBIfam" id="TIGR02228">
    <property type="entry name" value="sigpep_I_arch"/>
    <property type="match status" value="1"/>
</dbReference>
<evidence type="ECO:0000256" key="6">
    <source>
        <dbReference type="ARBA" id="ARBA00021755"/>
    </source>
</evidence>
<keyword evidence="9" id="KW-0378">Hydrolase</keyword>
<dbReference type="CDD" id="cd06530">
    <property type="entry name" value="S26_SPase_I"/>
    <property type="match status" value="1"/>
</dbReference>
<evidence type="ECO:0000256" key="5">
    <source>
        <dbReference type="ARBA" id="ARBA00019685"/>
    </source>
</evidence>
<evidence type="ECO:0000256" key="3">
    <source>
        <dbReference type="ARBA" id="ARBA00011035"/>
    </source>
</evidence>
<organism evidence="18">
    <name type="scientific">Chrysotila carterae</name>
    <name type="common">Marine alga</name>
    <name type="synonym">Syracosphaera carterae</name>
    <dbReference type="NCBI Taxonomy" id="13221"/>
    <lineage>
        <taxon>Eukaryota</taxon>
        <taxon>Haptista</taxon>
        <taxon>Haptophyta</taxon>
        <taxon>Prymnesiophyceae</taxon>
        <taxon>Isochrysidales</taxon>
        <taxon>Isochrysidaceae</taxon>
        <taxon>Chrysotila</taxon>
    </lineage>
</organism>
<dbReference type="PRINTS" id="PR00728">
    <property type="entry name" value="SIGNALPTASE"/>
</dbReference>
<dbReference type="GO" id="GO:0005787">
    <property type="term" value="C:signal peptidase complex"/>
    <property type="evidence" value="ECO:0007669"/>
    <property type="project" value="TreeGrafter"/>
</dbReference>
<evidence type="ECO:0000256" key="10">
    <source>
        <dbReference type="ARBA" id="ARBA00022824"/>
    </source>
</evidence>
<dbReference type="EMBL" id="HBIZ01001654">
    <property type="protein sequence ID" value="CAE0748330.1"/>
    <property type="molecule type" value="Transcribed_RNA"/>
</dbReference>
<evidence type="ECO:0000256" key="1">
    <source>
        <dbReference type="ARBA" id="ARBA00000677"/>
    </source>
</evidence>
<keyword evidence="11" id="KW-0735">Signal-anchor</keyword>
<comment type="function">
    <text evidence="15">Catalytic component of the signal peptidase complex (SPC) which catalyzes the cleavage of N-terminal signal sequences from nascent proteins as they are translocated into the lumen of the endoplasmic reticulum. Specifically cleaves N-terminal signal peptides that contain a hydrophobic alpha-helix (h-region) shorter than 18-20 amino acids.</text>
</comment>
<dbReference type="PANTHER" id="PTHR10806">
    <property type="entry name" value="SIGNAL PEPTIDASE COMPLEX CATALYTIC SUBUNIT SEC11"/>
    <property type="match status" value="1"/>
</dbReference>
<evidence type="ECO:0000256" key="7">
    <source>
        <dbReference type="ARBA" id="ARBA00022670"/>
    </source>
</evidence>
<evidence type="ECO:0000259" key="17">
    <source>
        <dbReference type="Pfam" id="PF00717"/>
    </source>
</evidence>
<comment type="catalytic activity">
    <reaction evidence="1">
        <text>Cleavage of hydrophobic, N-terminal signal or leader sequences from secreted and periplasmic proteins.</text>
        <dbReference type="EC" id="3.4.21.89"/>
    </reaction>
</comment>
<comment type="similarity">
    <text evidence="3">Belongs to the peptidase S26B family.</text>
</comment>
<name>A0A7S4AZ10_CHRCT</name>
<feature type="domain" description="Peptidase S24/S26A/S26B/S26C" evidence="17">
    <location>
        <begin position="37"/>
        <end position="141"/>
    </location>
</feature>
<evidence type="ECO:0000256" key="4">
    <source>
        <dbReference type="ARBA" id="ARBA00013208"/>
    </source>
</evidence>
<evidence type="ECO:0000256" key="12">
    <source>
        <dbReference type="ARBA" id="ARBA00022989"/>
    </source>
</evidence>
<dbReference type="PROSITE" id="PS00761">
    <property type="entry name" value="SPASE_I_3"/>
    <property type="match status" value="1"/>
</dbReference>
<reference evidence="18" key="1">
    <citation type="submission" date="2021-01" db="EMBL/GenBank/DDBJ databases">
        <authorList>
            <person name="Corre E."/>
            <person name="Pelletier E."/>
            <person name="Niang G."/>
            <person name="Scheremetjew M."/>
            <person name="Finn R."/>
            <person name="Kale V."/>
            <person name="Holt S."/>
            <person name="Cochrane G."/>
            <person name="Meng A."/>
            <person name="Brown T."/>
            <person name="Cohen L."/>
        </authorList>
    </citation>
    <scope>NUCLEOTIDE SEQUENCE</scope>
    <source>
        <strain evidence="18">CCMP645</strain>
    </source>
</reference>
<evidence type="ECO:0000256" key="14">
    <source>
        <dbReference type="ARBA" id="ARBA00033305"/>
    </source>
</evidence>
<proteinExistence type="inferred from homology"/>
<dbReference type="Pfam" id="PF00717">
    <property type="entry name" value="Peptidase_S24"/>
    <property type="match status" value="1"/>
</dbReference>
<evidence type="ECO:0000256" key="8">
    <source>
        <dbReference type="ARBA" id="ARBA00022692"/>
    </source>
</evidence>
<dbReference type="GO" id="GO:0006465">
    <property type="term" value="P:signal peptide processing"/>
    <property type="evidence" value="ECO:0007669"/>
    <property type="project" value="InterPro"/>
</dbReference>
<evidence type="ECO:0000256" key="9">
    <source>
        <dbReference type="ARBA" id="ARBA00022801"/>
    </source>
</evidence>
<dbReference type="InterPro" id="IPR019533">
    <property type="entry name" value="Peptidase_S26"/>
</dbReference>
<dbReference type="AlphaFoldDB" id="A0A7S4AZ10"/>
<dbReference type="Gene3D" id="2.10.109.10">
    <property type="entry name" value="Umud Fragment, subunit A"/>
    <property type="match status" value="1"/>
</dbReference>
<dbReference type="InterPro" id="IPR015927">
    <property type="entry name" value="Peptidase_S24_S26A/B/C"/>
</dbReference>
<keyword evidence="13 16" id="KW-0472">Membrane</keyword>
<dbReference type="InterPro" id="IPR019756">
    <property type="entry name" value="Pept_S26A_signal_pept_1_Ser-AS"/>
</dbReference>
<keyword evidence="12 16" id="KW-1133">Transmembrane helix</keyword>
<dbReference type="InterPro" id="IPR036286">
    <property type="entry name" value="LexA/Signal_pep-like_sf"/>
</dbReference>
<sequence length="179" mass="20223">MEMFVDMYYTLKDMRARQLAHQTLNLAMIVCSALAIWKSLMVVTLSESPVVVVLSGSMEPAFHRGDILFLHMGYTPFRSGDVVVFKVADREIPIVHRVIKVHEKESGEVDLLTKGDNNAVDDRGLYPATQSWINKEHIIGRAKGYLPYIGMVTIIMNDYPMVKYVLVGLMGLFVLTTKE</sequence>
<dbReference type="InterPro" id="IPR019758">
    <property type="entry name" value="Pept_S26A_signal_pept_1_CS"/>
</dbReference>